<reference evidence="1 2" key="1">
    <citation type="submission" date="2023-07" db="EMBL/GenBank/DDBJ databases">
        <title>Sorghum-associated microbial communities from plants grown in Nebraska, USA.</title>
        <authorList>
            <person name="Schachtman D."/>
        </authorList>
    </citation>
    <scope>NUCLEOTIDE SEQUENCE [LARGE SCALE GENOMIC DNA]</scope>
    <source>
        <strain evidence="1 2">DS1027</strain>
    </source>
</reference>
<name>A0ABU1MSY8_9SPHN</name>
<gene>
    <name evidence="1" type="ORF">J2792_004059</name>
</gene>
<dbReference type="Proteomes" id="UP001184150">
    <property type="component" value="Unassembled WGS sequence"/>
</dbReference>
<comment type="caution">
    <text evidence="1">The sequence shown here is derived from an EMBL/GenBank/DDBJ whole genome shotgun (WGS) entry which is preliminary data.</text>
</comment>
<accession>A0ABU1MSY8</accession>
<dbReference type="EMBL" id="JAVDRD010000016">
    <property type="protein sequence ID" value="MDR6513167.1"/>
    <property type="molecule type" value="Genomic_DNA"/>
</dbReference>
<proteinExistence type="predicted"/>
<keyword evidence="2" id="KW-1185">Reference proteome</keyword>
<evidence type="ECO:0000313" key="1">
    <source>
        <dbReference type="EMBL" id="MDR6513167.1"/>
    </source>
</evidence>
<evidence type="ECO:0000313" key="2">
    <source>
        <dbReference type="Proteomes" id="UP001184150"/>
    </source>
</evidence>
<organism evidence="1 2">
    <name type="scientific">Novosphingobium capsulatum</name>
    <dbReference type="NCBI Taxonomy" id="13688"/>
    <lineage>
        <taxon>Bacteria</taxon>
        <taxon>Pseudomonadati</taxon>
        <taxon>Pseudomonadota</taxon>
        <taxon>Alphaproteobacteria</taxon>
        <taxon>Sphingomonadales</taxon>
        <taxon>Sphingomonadaceae</taxon>
        <taxon>Novosphingobium</taxon>
    </lineage>
</organism>
<protein>
    <submittedName>
        <fullName evidence="1">Uncharacterized protein</fullName>
    </submittedName>
</protein>
<sequence>MPSLIVNRMAWSLSTIAPVDLFRTDTLIALLTDD</sequence>